<dbReference type="Pfam" id="PF00455">
    <property type="entry name" value="DeoRC"/>
    <property type="match status" value="1"/>
</dbReference>
<keyword evidence="2" id="KW-0238">DNA-binding</keyword>
<evidence type="ECO:0000256" key="2">
    <source>
        <dbReference type="ARBA" id="ARBA00023125"/>
    </source>
</evidence>
<dbReference type="InterPro" id="IPR014036">
    <property type="entry name" value="DeoR-like_C"/>
</dbReference>
<keyword evidence="6" id="KW-1185">Reference proteome</keyword>
<evidence type="ECO:0000313" key="6">
    <source>
        <dbReference type="Proteomes" id="UP000321306"/>
    </source>
</evidence>
<dbReference type="EMBL" id="BJXB01000012">
    <property type="protein sequence ID" value="GEM47305.1"/>
    <property type="molecule type" value="Genomic_DNA"/>
</dbReference>
<reference evidence="5 6" key="1">
    <citation type="submission" date="2019-07" db="EMBL/GenBank/DDBJ databases">
        <title>Whole genome shotgun sequence of Deinococcus cellulosilyticus NBRC 106333.</title>
        <authorList>
            <person name="Hosoyama A."/>
            <person name="Uohara A."/>
            <person name="Ohji S."/>
            <person name="Ichikawa N."/>
        </authorList>
    </citation>
    <scope>NUCLEOTIDE SEQUENCE [LARGE SCALE GENOMIC DNA]</scope>
    <source>
        <strain evidence="5 6">NBRC 106333</strain>
    </source>
</reference>
<feature type="domain" description="HTH deoR-type" evidence="4">
    <location>
        <begin position="2"/>
        <end position="57"/>
    </location>
</feature>
<dbReference type="RefSeq" id="WP_146885441.1">
    <property type="nucleotide sequence ID" value="NZ_BJXB01000012.1"/>
</dbReference>
<dbReference type="InterPro" id="IPR036388">
    <property type="entry name" value="WH-like_DNA-bd_sf"/>
</dbReference>
<dbReference type="AlphaFoldDB" id="A0A511N372"/>
<dbReference type="SMART" id="SM01134">
    <property type="entry name" value="DeoRC"/>
    <property type="match status" value="1"/>
</dbReference>
<evidence type="ECO:0000259" key="4">
    <source>
        <dbReference type="PROSITE" id="PS51000"/>
    </source>
</evidence>
<keyword evidence="3" id="KW-0804">Transcription</keyword>
<dbReference type="PANTHER" id="PTHR30363:SF44">
    <property type="entry name" value="AGA OPERON TRANSCRIPTIONAL REPRESSOR-RELATED"/>
    <property type="match status" value="1"/>
</dbReference>
<dbReference type="PANTHER" id="PTHR30363">
    <property type="entry name" value="HTH-TYPE TRANSCRIPTIONAL REGULATOR SRLR-RELATED"/>
    <property type="match status" value="1"/>
</dbReference>
<dbReference type="InterPro" id="IPR037171">
    <property type="entry name" value="NagB/RpiA_transferase-like"/>
</dbReference>
<dbReference type="GO" id="GO:0003700">
    <property type="term" value="F:DNA-binding transcription factor activity"/>
    <property type="evidence" value="ECO:0007669"/>
    <property type="project" value="InterPro"/>
</dbReference>
<dbReference type="Gene3D" id="3.40.50.1360">
    <property type="match status" value="1"/>
</dbReference>
<comment type="caution">
    <text evidence="5">The sequence shown here is derived from an EMBL/GenBank/DDBJ whole genome shotgun (WGS) entry which is preliminary data.</text>
</comment>
<gene>
    <name evidence="5" type="ORF">DC3_29400</name>
</gene>
<dbReference type="InterPro" id="IPR018356">
    <property type="entry name" value="Tscrpt_reg_HTH_DeoR_CS"/>
</dbReference>
<keyword evidence="1" id="KW-0805">Transcription regulation</keyword>
<dbReference type="InterPro" id="IPR001034">
    <property type="entry name" value="DeoR_HTH"/>
</dbReference>
<evidence type="ECO:0000313" key="5">
    <source>
        <dbReference type="EMBL" id="GEM47305.1"/>
    </source>
</evidence>
<organism evidence="5 6">
    <name type="scientific">Deinococcus cellulosilyticus (strain DSM 18568 / NBRC 106333 / KACC 11606 / 5516J-15)</name>
    <dbReference type="NCBI Taxonomy" id="1223518"/>
    <lineage>
        <taxon>Bacteria</taxon>
        <taxon>Thermotogati</taxon>
        <taxon>Deinococcota</taxon>
        <taxon>Deinococci</taxon>
        <taxon>Deinococcales</taxon>
        <taxon>Deinococcaceae</taxon>
        <taxon>Deinococcus</taxon>
    </lineage>
</organism>
<protein>
    <submittedName>
        <fullName evidence="5">DeoR family transcriptional regulator</fullName>
    </submittedName>
</protein>
<name>A0A511N372_DEIC1</name>
<evidence type="ECO:0000256" key="1">
    <source>
        <dbReference type="ARBA" id="ARBA00023015"/>
    </source>
</evidence>
<dbReference type="Gene3D" id="1.10.10.10">
    <property type="entry name" value="Winged helix-like DNA-binding domain superfamily/Winged helix DNA-binding domain"/>
    <property type="match status" value="1"/>
</dbReference>
<dbReference type="GO" id="GO:0003677">
    <property type="term" value="F:DNA binding"/>
    <property type="evidence" value="ECO:0007669"/>
    <property type="project" value="UniProtKB-KW"/>
</dbReference>
<dbReference type="SUPFAM" id="SSF100950">
    <property type="entry name" value="NagB/RpiA/CoA transferase-like"/>
    <property type="match status" value="1"/>
</dbReference>
<dbReference type="Pfam" id="PF08220">
    <property type="entry name" value="HTH_DeoR"/>
    <property type="match status" value="1"/>
</dbReference>
<dbReference type="PRINTS" id="PR00037">
    <property type="entry name" value="HTHLACR"/>
</dbReference>
<accession>A0A511N372</accession>
<dbReference type="Proteomes" id="UP000321306">
    <property type="component" value="Unassembled WGS sequence"/>
</dbReference>
<dbReference type="InterPro" id="IPR036390">
    <property type="entry name" value="WH_DNA-bd_sf"/>
</dbReference>
<evidence type="ECO:0000256" key="3">
    <source>
        <dbReference type="ARBA" id="ARBA00023163"/>
    </source>
</evidence>
<dbReference type="PROSITE" id="PS51000">
    <property type="entry name" value="HTH_DEOR_2"/>
    <property type="match status" value="1"/>
</dbReference>
<dbReference type="OrthoDB" id="9797223at2"/>
<dbReference type="SUPFAM" id="SSF46785">
    <property type="entry name" value="Winged helix' DNA-binding domain"/>
    <property type="match status" value="1"/>
</dbReference>
<dbReference type="PROSITE" id="PS00894">
    <property type="entry name" value="HTH_DEOR_1"/>
    <property type="match status" value="1"/>
</dbReference>
<dbReference type="InterPro" id="IPR050313">
    <property type="entry name" value="Carb_Metab_HTH_regulators"/>
</dbReference>
<proteinExistence type="predicted"/>
<dbReference type="SMART" id="SM00420">
    <property type="entry name" value="HTH_DEOR"/>
    <property type="match status" value="1"/>
</dbReference>
<sequence>MLEIRLKKIQQYLYSHGTATVQELADHTGASVATIRRDLVKMEEDGLISRTYGGATLTSENGVEIAFQVREHQYLKEKRAIAEAAYAHLKSGMTVFLDAGTTVLQMARIIKMQPLPLFVITNGISVAQELIGVSEVKVMLLGGQIRPENLSNVGPYAERMLENFWFDLLFLGTSAVRLDHGLFTLDAAEASLNFKMLERAGEKVLLADSSKFNRSAPYRVAELSALTRIITDHHLPDDLARRITDQGVALERASSTVPQVGEIG</sequence>